<evidence type="ECO:0000256" key="1">
    <source>
        <dbReference type="SAM" id="MobiDB-lite"/>
    </source>
</evidence>
<keyword evidence="2" id="KW-1133">Transmembrane helix</keyword>
<feature type="transmembrane region" description="Helical" evidence="2">
    <location>
        <begin position="468"/>
        <end position="501"/>
    </location>
</feature>
<accession>A0A9N9AY02</accession>
<keyword evidence="2" id="KW-0472">Membrane</keyword>
<dbReference type="AlphaFoldDB" id="A0A9N9AY02"/>
<gene>
    <name evidence="3" type="ORF">PBRASI_LOCUS4873</name>
</gene>
<keyword evidence="4" id="KW-1185">Reference proteome</keyword>
<protein>
    <submittedName>
        <fullName evidence="3">346_t:CDS:1</fullName>
    </submittedName>
</protein>
<organism evidence="3 4">
    <name type="scientific">Paraglomus brasilianum</name>
    <dbReference type="NCBI Taxonomy" id="144538"/>
    <lineage>
        <taxon>Eukaryota</taxon>
        <taxon>Fungi</taxon>
        <taxon>Fungi incertae sedis</taxon>
        <taxon>Mucoromycota</taxon>
        <taxon>Glomeromycotina</taxon>
        <taxon>Glomeromycetes</taxon>
        <taxon>Paraglomerales</taxon>
        <taxon>Paraglomeraceae</taxon>
        <taxon>Paraglomus</taxon>
    </lineage>
</organism>
<comment type="caution">
    <text evidence="3">The sequence shown here is derived from an EMBL/GenBank/DDBJ whole genome shotgun (WGS) entry which is preliminary data.</text>
</comment>
<evidence type="ECO:0000313" key="4">
    <source>
        <dbReference type="Proteomes" id="UP000789739"/>
    </source>
</evidence>
<feature type="region of interest" description="Disordered" evidence="1">
    <location>
        <begin position="124"/>
        <end position="143"/>
    </location>
</feature>
<proteinExistence type="predicted"/>
<dbReference type="OrthoDB" id="2448606at2759"/>
<evidence type="ECO:0000256" key="2">
    <source>
        <dbReference type="SAM" id="Phobius"/>
    </source>
</evidence>
<keyword evidence="2" id="KW-0812">Transmembrane</keyword>
<dbReference type="EMBL" id="CAJVPI010000530">
    <property type="protein sequence ID" value="CAG8546711.1"/>
    <property type="molecule type" value="Genomic_DNA"/>
</dbReference>
<dbReference type="Proteomes" id="UP000789739">
    <property type="component" value="Unassembled WGS sequence"/>
</dbReference>
<sequence length="572" mass="66150">MGNVYYKFVYDHLRELNPPQFFDYFGFSYKERKLAQQYLSTSLKQLSLNIPEIVDLAQEKFKDFKKWKKSQASNNYWLKVEMEETQNEFQVNENKRKRAEDEVHTSSIVTSAELLKDTLEHHRKNTKQKLDTPATPMPHYSKLTPTITSNAEYQYEISKYASDNEMDIRNMEFDQYVDDEYFIQERLSLSNSYSKSYILDEANDIDVHEKDISMLLSSYRSEAYRVGETSGFSIVTNYHEILSLSSILLLQADKFSDLQVKKFSRDTLTSLRKKMCDMYAVKVKVTSAMKSIFREYIEIAIDEDLGLPEAEKAIKKSFTKTFSNPVDQNMFDMLQNIFLQLTKNIPIKPLNDLLSEGTLTANIVSPVLRSFFHDATFHPTTWPNTASMSAKARKLANLDPSRAKQPDMIGSVINNNTSAFELMFGENTGEGKNNNIRKNTIDIIRLGIFMKDALDNIIKNTGRSCVVFGWQTVVVALYIIIVTTWTGYMMVLIASGTYIMFEVGQAEFPRSFRTCGQFVDSVDNLFTFGENYKREVHKIYNYINEEKADSADHTSWRRPTLTTPQFRKLLSL</sequence>
<reference evidence="3" key="1">
    <citation type="submission" date="2021-06" db="EMBL/GenBank/DDBJ databases">
        <authorList>
            <person name="Kallberg Y."/>
            <person name="Tangrot J."/>
            <person name="Rosling A."/>
        </authorList>
    </citation>
    <scope>NUCLEOTIDE SEQUENCE</scope>
    <source>
        <strain evidence="3">BR232B</strain>
    </source>
</reference>
<evidence type="ECO:0000313" key="3">
    <source>
        <dbReference type="EMBL" id="CAG8546711.1"/>
    </source>
</evidence>
<name>A0A9N9AY02_9GLOM</name>